<protein>
    <submittedName>
        <fullName evidence="2">Uncharacterized protein</fullName>
    </submittedName>
</protein>
<dbReference type="GO" id="GO:0050253">
    <property type="term" value="F:retinyl-palmitate esterase activity"/>
    <property type="evidence" value="ECO:0007669"/>
    <property type="project" value="TreeGrafter"/>
</dbReference>
<sequence>LQDLNELNRAYQRGLVDLVESGRYDSHSNFTVVLQPFLRDITLPLMVREDGNLDLSYFTVDCLHLSERAHSEMAIALWNNMLEPVGKKQAFNNFTYVRTKIHLPNFMVLAVTGLLLGWGITWLFLWRRFRKMKIEEKPREEKAEMKGTNF</sequence>
<keyword evidence="1" id="KW-0812">Transmembrane</keyword>
<dbReference type="InterPro" id="IPR038885">
    <property type="entry name" value="PLB1"/>
</dbReference>
<evidence type="ECO:0000256" key="1">
    <source>
        <dbReference type="SAM" id="Phobius"/>
    </source>
</evidence>
<reference evidence="3" key="1">
    <citation type="journal article" date="2014" name="Science">
        <title>Nonhuman genetics. Genomic basis for the convergent evolution of electric organs.</title>
        <authorList>
            <person name="Gallant J.R."/>
            <person name="Traeger L.L."/>
            <person name="Volkening J.D."/>
            <person name="Moffett H."/>
            <person name="Chen P.H."/>
            <person name="Novina C.D."/>
            <person name="Phillips G.N.Jr."/>
            <person name="Anand R."/>
            <person name="Wells G.B."/>
            <person name="Pinch M."/>
            <person name="Guth R."/>
            <person name="Unguez G.A."/>
            <person name="Albert J.S."/>
            <person name="Zakon H.H."/>
            <person name="Samanta M.P."/>
            <person name="Sussman M.R."/>
        </authorList>
    </citation>
    <scope>NUCLEOTIDE SEQUENCE [LARGE SCALE GENOMIC DNA]</scope>
</reference>
<keyword evidence="1" id="KW-0472">Membrane</keyword>
<dbReference type="GO" id="GO:0004622">
    <property type="term" value="F:phosphatidylcholine lysophospholipase activity"/>
    <property type="evidence" value="ECO:0007669"/>
    <property type="project" value="TreeGrafter"/>
</dbReference>
<dbReference type="OMA" id="MMEPVDD"/>
<dbReference type="Ensembl" id="ENSEEET00000015281.2">
    <property type="protein sequence ID" value="ENSEEEP00000015102.2"/>
    <property type="gene ID" value="ENSEEEG00000007526.2"/>
</dbReference>
<organism evidence="2 3">
    <name type="scientific">Electrophorus electricus</name>
    <name type="common">Electric eel</name>
    <name type="synonym">Gymnotus electricus</name>
    <dbReference type="NCBI Taxonomy" id="8005"/>
    <lineage>
        <taxon>Eukaryota</taxon>
        <taxon>Metazoa</taxon>
        <taxon>Chordata</taxon>
        <taxon>Craniata</taxon>
        <taxon>Vertebrata</taxon>
        <taxon>Euteleostomi</taxon>
        <taxon>Actinopterygii</taxon>
        <taxon>Neopterygii</taxon>
        <taxon>Teleostei</taxon>
        <taxon>Ostariophysi</taxon>
        <taxon>Gymnotiformes</taxon>
        <taxon>Gymnotoidei</taxon>
        <taxon>Gymnotidae</taxon>
        <taxon>Electrophorus</taxon>
    </lineage>
</organism>
<dbReference type="PANTHER" id="PTHR21325">
    <property type="entry name" value="PHOSPHOLIPASE B, PLB1"/>
    <property type="match status" value="1"/>
</dbReference>
<reference evidence="2" key="3">
    <citation type="submission" date="2020-05" db="EMBL/GenBank/DDBJ databases">
        <title>Electrophorus electricus (electric eel) genome, fEleEle1, primary haplotype.</title>
        <authorList>
            <person name="Myers G."/>
            <person name="Meyer A."/>
            <person name="Fedrigo O."/>
            <person name="Formenti G."/>
            <person name="Rhie A."/>
            <person name="Tracey A."/>
            <person name="Sims Y."/>
            <person name="Jarvis E.D."/>
        </authorList>
    </citation>
    <scope>NUCLEOTIDE SEQUENCE [LARGE SCALE GENOMIC DNA]</scope>
</reference>
<proteinExistence type="predicted"/>
<accession>A0A4W4EUZ7</accession>
<name>A0A4W4EUZ7_ELEEL</name>
<keyword evidence="3" id="KW-1185">Reference proteome</keyword>
<evidence type="ECO:0000313" key="2">
    <source>
        <dbReference type="Ensembl" id="ENSEEEP00000015102.2"/>
    </source>
</evidence>
<evidence type="ECO:0000313" key="3">
    <source>
        <dbReference type="Proteomes" id="UP000314983"/>
    </source>
</evidence>
<reference evidence="2" key="4">
    <citation type="submission" date="2025-08" db="UniProtKB">
        <authorList>
            <consortium name="Ensembl"/>
        </authorList>
    </citation>
    <scope>IDENTIFICATION</scope>
</reference>
<reference evidence="3" key="2">
    <citation type="journal article" date="2017" name="Sci. Adv.">
        <title>A tail of two voltages: Proteomic comparison of the three electric organs of the electric eel.</title>
        <authorList>
            <person name="Traeger L.L."/>
            <person name="Sabat G."/>
            <person name="Barrett-Wilt G.A."/>
            <person name="Wells G.B."/>
            <person name="Sussman M.R."/>
        </authorList>
    </citation>
    <scope>NUCLEOTIDE SEQUENCE [LARGE SCALE GENOMIC DNA]</scope>
</reference>
<dbReference type="GO" id="GO:0031526">
    <property type="term" value="C:brush border membrane"/>
    <property type="evidence" value="ECO:0007669"/>
    <property type="project" value="TreeGrafter"/>
</dbReference>
<feature type="transmembrane region" description="Helical" evidence="1">
    <location>
        <begin position="106"/>
        <end position="125"/>
    </location>
</feature>
<dbReference type="Proteomes" id="UP000314983">
    <property type="component" value="Chromosome 3"/>
</dbReference>
<dbReference type="PANTHER" id="PTHR21325:SF52">
    <property type="entry name" value="PHOSPHOLIPASE B1, MEMBRANE-ASSOCIATED"/>
    <property type="match status" value="1"/>
</dbReference>
<dbReference type="STRING" id="8005.ENSEEEP00000015102"/>
<dbReference type="AlphaFoldDB" id="A0A4W4EUZ7"/>
<dbReference type="GO" id="GO:0006644">
    <property type="term" value="P:phospholipid metabolic process"/>
    <property type="evidence" value="ECO:0007669"/>
    <property type="project" value="TreeGrafter"/>
</dbReference>
<dbReference type="GeneTree" id="ENSGT00530000063883"/>
<dbReference type="GO" id="GO:0004623">
    <property type="term" value="F:phospholipase A2 activity"/>
    <property type="evidence" value="ECO:0007669"/>
    <property type="project" value="TreeGrafter"/>
</dbReference>
<reference evidence="2" key="5">
    <citation type="submission" date="2025-09" db="UniProtKB">
        <authorList>
            <consortium name="Ensembl"/>
        </authorList>
    </citation>
    <scope>IDENTIFICATION</scope>
</reference>
<keyword evidence="1" id="KW-1133">Transmembrane helix</keyword>